<gene>
    <name evidence="1" type="ORF">AMTR_s00061p00202050</name>
</gene>
<dbReference type="Proteomes" id="UP000017836">
    <property type="component" value="Unassembled WGS sequence"/>
</dbReference>
<dbReference type="Gramene" id="ERN19235">
    <property type="protein sequence ID" value="ERN19235"/>
    <property type="gene ID" value="AMTR_s00061p00202050"/>
</dbReference>
<keyword evidence="2" id="KW-1185">Reference proteome</keyword>
<accession>U5DAJ1</accession>
<name>U5DAJ1_AMBTC</name>
<dbReference type="HOGENOM" id="CLU_123028_1_0_1"/>
<sequence length="131" mass="15523">MNANKIQHWLTRHDRMMPDIEEDIVNGLPSEEYKVWYNLVFHLIIYNVANSPKDILQPHNHEEGDVVPVHESQYIMRLRGYEDQLVSAVQTSTIMLAETFTLKQKWYLEVYNRVNNAFETLSKFVPIDMDI</sequence>
<proteinExistence type="predicted"/>
<evidence type="ECO:0000313" key="1">
    <source>
        <dbReference type="EMBL" id="ERN19235.1"/>
    </source>
</evidence>
<evidence type="ECO:0000313" key="2">
    <source>
        <dbReference type="Proteomes" id="UP000017836"/>
    </source>
</evidence>
<dbReference type="EMBL" id="KI392075">
    <property type="protein sequence ID" value="ERN19235.1"/>
    <property type="molecule type" value="Genomic_DNA"/>
</dbReference>
<dbReference type="AlphaFoldDB" id="U5DAJ1"/>
<organism evidence="1 2">
    <name type="scientific">Amborella trichopoda</name>
    <dbReference type="NCBI Taxonomy" id="13333"/>
    <lineage>
        <taxon>Eukaryota</taxon>
        <taxon>Viridiplantae</taxon>
        <taxon>Streptophyta</taxon>
        <taxon>Embryophyta</taxon>
        <taxon>Tracheophyta</taxon>
        <taxon>Spermatophyta</taxon>
        <taxon>Magnoliopsida</taxon>
        <taxon>Amborellales</taxon>
        <taxon>Amborellaceae</taxon>
        <taxon>Amborella</taxon>
    </lineage>
</organism>
<protein>
    <submittedName>
        <fullName evidence="1">Uncharacterized protein</fullName>
    </submittedName>
</protein>
<reference evidence="2" key="1">
    <citation type="journal article" date="2013" name="Science">
        <title>The Amborella genome and the evolution of flowering plants.</title>
        <authorList>
            <consortium name="Amborella Genome Project"/>
        </authorList>
    </citation>
    <scope>NUCLEOTIDE SEQUENCE [LARGE SCALE GENOMIC DNA]</scope>
</reference>